<name>A0ABW2XTD6_9ACTN</name>
<gene>
    <name evidence="3" type="ORF">ACFQZM_29940</name>
</gene>
<dbReference type="Pfam" id="PF07993">
    <property type="entry name" value="NAD_binding_4"/>
    <property type="match status" value="1"/>
</dbReference>
<dbReference type="Gene3D" id="3.40.50.1820">
    <property type="entry name" value="alpha/beta hydrolase"/>
    <property type="match status" value="1"/>
</dbReference>
<sequence>MQESPDTVVFGATGFMGRWLVLHLLEQERAVAAVVRGPAKADELRRWLRGHGADTGRLAVVIGDLTAGADLGLDPADDERLAEVRDVFNIAAVYRFGMRRDEARAANVEGAVHVVRWAAARPGLRRLVHVSGYRVGSALPARYPLPEADAERLYRDGGAYEGSKAEGDAAVRAVAARLDVPLTVVNPSSVVGDSTTGEAGQYIGLAELVHDLWRGRLPVLPGNARTFVPVVAVDHLARFMAAISEHDPEPGGLHWVLDEDTPELPDLVRLLARHLGVRPPRALVPVGAVRRLPRALTGADPETLTFLTDDRYDTASADAVADAAGLRHPPVEDVLRRWADRLVADGFGANPAVLPGAFRDVAGSRTYVAGEGTAPRFVLLHGLPLDGESWQGLLTALDGTPALVPDLPGLGRSSPAAATSAEWLAELLAPVRTRPVIVAHSAAAAPALRYAAAHPDRVAALVLVSPFFLQQAAPRVLRTPVLAAPLLKRIPAGRLAASLLGAAPPDGARRSIASAAAQLRRPGVARRTARLLQDVGRPAERANLHALLETAAVPVHIAAGDRDPLIGDPGRAAVTTVPGAGHYPQLTHPDAIAALLQRPDLHSPDPGSARVRPGF</sequence>
<feature type="domain" description="Thioester reductase (TE)" evidence="1">
    <location>
        <begin position="11"/>
        <end position="240"/>
    </location>
</feature>
<evidence type="ECO:0000313" key="4">
    <source>
        <dbReference type="Proteomes" id="UP001597063"/>
    </source>
</evidence>
<accession>A0ABW2XTD6</accession>
<dbReference type="GO" id="GO:0016787">
    <property type="term" value="F:hydrolase activity"/>
    <property type="evidence" value="ECO:0007669"/>
    <property type="project" value="UniProtKB-KW"/>
</dbReference>
<protein>
    <submittedName>
        <fullName evidence="3">Alpha/beta fold hydrolase</fullName>
    </submittedName>
</protein>
<dbReference type="Proteomes" id="UP001597063">
    <property type="component" value="Unassembled WGS sequence"/>
</dbReference>
<organism evidence="3 4">
    <name type="scientific">Actinomadura fibrosa</name>
    <dbReference type="NCBI Taxonomy" id="111802"/>
    <lineage>
        <taxon>Bacteria</taxon>
        <taxon>Bacillati</taxon>
        <taxon>Actinomycetota</taxon>
        <taxon>Actinomycetes</taxon>
        <taxon>Streptosporangiales</taxon>
        <taxon>Thermomonosporaceae</taxon>
        <taxon>Actinomadura</taxon>
    </lineage>
</organism>
<keyword evidence="3" id="KW-0378">Hydrolase</keyword>
<reference evidence="4" key="1">
    <citation type="journal article" date="2019" name="Int. J. Syst. Evol. Microbiol.">
        <title>The Global Catalogue of Microorganisms (GCM) 10K type strain sequencing project: providing services to taxonomists for standard genome sequencing and annotation.</title>
        <authorList>
            <consortium name="The Broad Institute Genomics Platform"/>
            <consortium name="The Broad Institute Genome Sequencing Center for Infectious Disease"/>
            <person name="Wu L."/>
            <person name="Ma J."/>
        </authorList>
    </citation>
    <scope>NUCLEOTIDE SEQUENCE [LARGE SCALE GENOMIC DNA]</scope>
    <source>
        <strain evidence="4">JCM 9371</strain>
    </source>
</reference>
<dbReference type="InterPro" id="IPR013120">
    <property type="entry name" value="FAR_NAD-bd"/>
</dbReference>
<dbReference type="InterPro" id="IPR029058">
    <property type="entry name" value="AB_hydrolase_fold"/>
</dbReference>
<comment type="caution">
    <text evidence="3">The sequence shown here is derived from an EMBL/GenBank/DDBJ whole genome shotgun (WGS) entry which is preliminary data.</text>
</comment>
<evidence type="ECO:0000313" key="3">
    <source>
        <dbReference type="EMBL" id="MFD0688748.1"/>
    </source>
</evidence>
<evidence type="ECO:0000259" key="2">
    <source>
        <dbReference type="Pfam" id="PF12697"/>
    </source>
</evidence>
<dbReference type="Gene3D" id="3.40.50.720">
    <property type="entry name" value="NAD(P)-binding Rossmann-like Domain"/>
    <property type="match status" value="1"/>
</dbReference>
<dbReference type="RefSeq" id="WP_131759544.1">
    <property type="nucleotide sequence ID" value="NZ_CAACUY010000081.1"/>
</dbReference>
<dbReference type="InterPro" id="IPR036291">
    <property type="entry name" value="NAD(P)-bd_dom_sf"/>
</dbReference>
<evidence type="ECO:0000259" key="1">
    <source>
        <dbReference type="Pfam" id="PF07993"/>
    </source>
</evidence>
<dbReference type="Pfam" id="PF12697">
    <property type="entry name" value="Abhydrolase_6"/>
    <property type="match status" value="1"/>
</dbReference>
<keyword evidence="4" id="KW-1185">Reference proteome</keyword>
<dbReference type="SUPFAM" id="SSF51735">
    <property type="entry name" value="NAD(P)-binding Rossmann-fold domains"/>
    <property type="match status" value="1"/>
</dbReference>
<dbReference type="InterPro" id="IPR000073">
    <property type="entry name" value="AB_hydrolase_1"/>
</dbReference>
<feature type="domain" description="AB hydrolase-1" evidence="2">
    <location>
        <begin position="377"/>
        <end position="594"/>
    </location>
</feature>
<proteinExistence type="predicted"/>
<dbReference type="PANTHER" id="PTHR48079:SF6">
    <property type="entry name" value="NAD(P)-BINDING DOMAIN-CONTAINING PROTEIN-RELATED"/>
    <property type="match status" value="1"/>
</dbReference>
<dbReference type="PANTHER" id="PTHR48079">
    <property type="entry name" value="PROTEIN YEEZ"/>
    <property type="match status" value="1"/>
</dbReference>
<dbReference type="InterPro" id="IPR051783">
    <property type="entry name" value="NAD(P)-dependent_oxidoreduct"/>
</dbReference>
<dbReference type="SUPFAM" id="SSF53474">
    <property type="entry name" value="alpha/beta-Hydrolases"/>
    <property type="match status" value="1"/>
</dbReference>
<dbReference type="EMBL" id="JBHTGP010000015">
    <property type="protein sequence ID" value="MFD0688748.1"/>
    <property type="molecule type" value="Genomic_DNA"/>
</dbReference>